<evidence type="ECO:0000313" key="3">
    <source>
        <dbReference type="EMBL" id="OBR82537.1"/>
    </source>
</evidence>
<gene>
    <name evidence="3" type="ORF">I303_07297</name>
    <name evidence="4" type="ORF">I303_108376</name>
</gene>
<dbReference type="GO" id="GO:0071014">
    <property type="term" value="C:post-mRNA release spliceosomal complex"/>
    <property type="evidence" value="ECO:0007669"/>
    <property type="project" value="TreeGrafter"/>
</dbReference>
<proteinExistence type="inferred from homology"/>
<feature type="region of interest" description="Disordered" evidence="2">
    <location>
        <begin position="1"/>
        <end position="25"/>
    </location>
</feature>
<dbReference type="Pfam" id="PF04502">
    <property type="entry name" value="Saf4_Yju2"/>
    <property type="match status" value="1"/>
</dbReference>
<reference evidence="3" key="1">
    <citation type="submission" date="2013-07" db="EMBL/GenBank/DDBJ databases">
        <title>The Genome Sequence of Cryptococcus dejecticola CBS10117.</title>
        <authorList>
            <consortium name="The Broad Institute Genome Sequencing Platform"/>
            <person name="Cuomo C."/>
            <person name="Litvintseva A."/>
            <person name="Chen Y."/>
            <person name="Heitman J."/>
            <person name="Sun S."/>
            <person name="Springer D."/>
            <person name="Dromer F."/>
            <person name="Young S.K."/>
            <person name="Zeng Q."/>
            <person name="Gargeya S."/>
            <person name="Fitzgerald M."/>
            <person name="Abouelleil A."/>
            <person name="Alvarado L."/>
            <person name="Berlin A.M."/>
            <person name="Chapman S.B."/>
            <person name="Dewar J."/>
            <person name="Goldberg J."/>
            <person name="Griggs A."/>
            <person name="Gujja S."/>
            <person name="Hansen M."/>
            <person name="Howarth C."/>
            <person name="Imamovic A."/>
            <person name="Larimer J."/>
            <person name="McCowan C."/>
            <person name="Murphy C."/>
            <person name="Pearson M."/>
            <person name="Priest M."/>
            <person name="Roberts A."/>
            <person name="Saif S."/>
            <person name="Shea T."/>
            <person name="Sykes S."/>
            <person name="Wortman J."/>
            <person name="Nusbaum C."/>
            <person name="Birren B."/>
        </authorList>
    </citation>
    <scope>NUCLEOTIDE SEQUENCE [LARGE SCALE GENOMIC DNA]</scope>
    <source>
        <strain evidence="3">CBS 10117</strain>
    </source>
</reference>
<protein>
    <submittedName>
        <fullName evidence="3">Coiled-coil domain-containing protein 130</fullName>
    </submittedName>
</protein>
<dbReference type="GO" id="GO:0000398">
    <property type="term" value="P:mRNA splicing, via spliceosome"/>
    <property type="evidence" value="ECO:0007669"/>
    <property type="project" value="InterPro"/>
</dbReference>
<name>A0A1A5ZXK1_9TREE</name>
<dbReference type="RefSeq" id="XP_018260379.1">
    <property type="nucleotide sequence ID" value="XM_018410570.1"/>
</dbReference>
<dbReference type="EMBL" id="KI894035">
    <property type="protein sequence ID" value="OBR82537.1"/>
    <property type="molecule type" value="Genomic_DNA"/>
</dbReference>
<keyword evidence="5" id="KW-1185">Reference proteome</keyword>
<comment type="similarity">
    <text evidence="1">Belongs to the CWC16 family.</text>
</comment>
<evidence type="ECO:0000313" key="4">
    <source>
        <dbReference type="EMBL" id="WWC65754.1"/>
    </source>
</evidence>
<dbReference type="STRING" id="1296121.A0A1A5ZXK1"/>
<dbReference type="VEuPathDB" id="FungiDB:I303_07297"/>
<dbReference type="OrthoDB" id="360327at2759"/>
<reference evidence="4" key="3">
    <citation type="submission" date="2024-02" db="EMBL/GenBank/DDBJ databases">
        <title>Comparative genomics of Cryptococcus and Kwoniella reveals pathogenesis evolution and contrasting modes of karyotype evolution via chromosome fusion or intercentromeric recombination.</title>
        <authorList>
            <person name="Coelho M.A."/>
            <person name="David-Palma M."/>
            <person name="Shea T."/>
            <person name="Bowers K."/>
            <person name="McGinley-Smith S."/>
            <person name="Mohammad A.W."/>
            <person name="Gnirke A."/>
            <person name="Yurkov A.M."/>
            <person name="Nowrousian M."/>
            <person name="Sun S."/>
            <person name="Cuomo C.A."/>
            <person name="Heitman J."/>
        </authorList>
    </citation>
    <scope>NUCLEOTIDE SEQUENCE</scope>
    <source>
        <strain evidence="4">CBS 10117</strain>
    </source>
</reference>
<dbReference type="KEGG" id="kdj:28970996"/>
<sequence length="373" mass="40626">MQGLNRYIPPDYDPRKNSTLNSHQGKKHALGVRAKDIDKGILVVRFELPFNIWCGTCNAHIGAGVRYNARKQKVGNYYSTPIFAFRCKCHLCDGWFEIRTDPKNAAYVVHEGARKKDEDWDPEENGGFAVHDTEAPSASEPPSDPFAGVEKTIDQQKWAKRGTSRLTELTQSSDRLSSDPYVVSSALRRKFREEKKILLDNQRKDEDLKAKFGLSEDIDLGSAVDDAEGLGNKDSEIWTVIRENRGLPVQPSKGNEESSGTPSKSTTIPPSARRNGSGNGKGKAKATAPEPASAAASPGLVGLLRRNTEKKYDPFSNVTPVKVGQGILATGAGSMKSKGRVKATVLNSLTPKSKEKEIQTPVVGGLLAGYTSD</sequence>
<dbReference type="GeneID" id="28970996"/>
<dbReference type="AlphaFoldDB" id="A0A1A5ZXK1"/>
<reference evidence="4" key="2">
    <citation type="submission" date="2013-07" db="EMBL/GenBank/DDBJ databases">
        <authorList>
            <consortium name="The Broad Institute Genome Sequencing Platform"/>
            <person name="Cuomo C."/>
            <person name="Litvintseva A."/>
            <person name="Chen Y."/>
            <person name="Heitman J."/>
            <person name="Sun S."/>
            <person name="Springer D."/>
            <person name="Dromer F."/>
            <person name="Young S.K."/>
            <person name="Zeng Q."/>
            <person name="Gargeya S."/>
            <person name="Fitzgerald M."/>
            <person name="Abouelleil A."/>
            <person name="Alvarado L."/>
            <person name="Berlin A.M."/>
            <person name="Chapman S.B."/>
            <person name="Dewar J."/>
            <person name="Goldberg J."/>
            <person name="Griggs A."/>
            <person name="Gujja S."/>
            <person name="Hansen M."/>
            <person name="Howarth C."/>
            <person name="Imamovic A."/>
            <person name="Larimer J."/>
            <person name="McCowan C."/>
            <person name="Murphy C."/>
            <person name="Pearson M."/>
            <person name="Priest M."/>
            <person name="Roberts A."/>
            <person name="Saif S."/>
            <person name="Shea T."/>
            <person name="Sykes S."/>
            <person name="Wortman J."/>
            <person name="Nusbaum C."/>
            <person name="Birren B."/>
        </authorList>
    </citation>
    <scope>NUCLEOTIDE SEQUENCE</scope>
    <source>
        <strain evidence="4">CBS 10117</strain>
    </source>
</reference>
<evidence type="ECO:0000256" key="2">
    <source>
        <dbReference type="SAM" id="MobiDB-lite"/>
    </source>
</evidence>
<organism evidence="3">
    <name type="scientific">Kwoniella dejecticola CBS 10117</name>
    <dbReference type="NCBI Taxonomy" id="1296121"/>
    <lineage>
        <taxon>Eukaryota</taxon>
        <taxon>Fungi</taxon>
        <taxon>Dikarya</taxon>
        <taxon>Basidiomycota</taxon>
        <taxon>Agaricomycotina</taxon>
        <taxon>Tremellomycetes</taxon>
        <taxon>Tremellales</taxon>
        <taxon>Cryptococcaceae</taxon>
        <taxon>Kwoniella</taxon>
    </lineage>
</organism>
<feature type="compositionally biased region" description="Low complexity" evidence="2">
    <location>
        <begin position="285"/>
        <end position="298"/>
    </location>
</feature>
<dbReference type="EMBL" id="CP144540">
    <property type="protein sequence ID" value="WWC65754.1"/>
    <property type="molecule type" value="Genomic_DNA"/>
</dbReference>
<accession>A0A1A5ZXK1</accession>
<dbReference type="PANTHER" id="PTHR12111">
    <property type="entry name" value="SPLICING FACTOR YJU2"/>
    <property type="match status" value="1"/>
</dbReference>
<dbReference type="InterPro" id="IPR007590">
    <property type="entry name" value="Saf4/Yju2"/>
</dbReference>
<dbReference type="PANTHER" id="PTHR12111:SF2">
    <property type="entry name" value="SPLICING FACTOR YJU2B-RELATED"/>
    <property type="match status" value="1"/>
</dbReference>
<dbReference type="Proteomes" id="UP000078595">
    <property type="component" value="Chromosome 11"/>
</dbReference>
<feature type="region of interest" description="Disordered" evidence="2">
    <location>
        <begin position="117"/>
        <end position="148"/>
    </location>
</feature>
<dbReference type="GO" id="GO:0005684">
    <property type="term" value="C:U2-type spliceosomal complex"/>
    <property type="evidence" value="ECO:0007669"/>
    <property type="project" value="TreeGrafter"/>
</dbReference>
<evidence type="ECO:0000313" key="5">
    <source>
        <dbReference type="Proteomes" id="UP000078595"/>
    </source>
</evidence>
<evidence type="ECO:0000256" key="1">
    <source>
        <dbReference type="ARBA" id="ARBA00005595"/>
    </source>
</evidence>
<feature type="region of interest" description="Disordered" evidence="2">
    <location>
        <begin position="221"/>
        <end position="300"/>
    </location>
</feature>
<feature type="compositionally biased region" description="Polar residues" evidence="2">
    <location>
        <begin position="257"/>
        <end position="269"/>
    </location>
</feature>